<evidence type="ECO:0000313" key="2">
    <source>
        <dbReference type="EMBL" id="GAA1553995.1"/>
    </source>
</evidence>
<gene>
    <name evidence="2" type="ORF">GCM10009789_04310</name>
</gene>
<proteinExistence type="predicted"/>
<feature type="compositionally biased region" description="Polar residues" evidence="1">
    <location>
        <begin position="7"/>
        <end position="25"/>
    </location>
</feature>
<name>A0ABP4N470_9ACTN</name>
<feature type="region of interest" description="Disordered" evidence="1">
    <location>
        <begin position="1"/>
        <end position="57"/>
    </location>
</feature>
<comment type="caution">
    <text evidence="2">The sequence shown here is derived from an EMBL/GenBank/DDBJ whole genome shotgun (WGS) entry which is preliminary data.</text>
</comment>
<protein>
    <submittedName>
        <fullName evidence="2">Uncharacterized protein</fullName>
    </submittedName>
</protein>
<sequence length="91" mass="9234">MVKAFSASCSTNGTVAPRPSTNFGSSPARVITGPEPAAASEDSVVENAGAADSPAAASKAPTVAVVAVRRRRTDGFWDTGDIPLRMNGRAC</sequence>
<evidence type="ECO:0000313" key="3">
    <source>
        <dbReference type="Proteomes" id="UP001500393"/>
    </source>
</evidence>
<organism evidence="2 3">
    <name type="scientific">Kribbella sancticallisti</name>
    <dbReference type="NCBI Taxonomy" id="460087"/>
    <lineage>
        <taxon>Bacteria</taxon>
        <taxon>Bacillati</taxon>
        <taxon>Actinomycetota</taxon>
        <taxon>Actinomycetes</taxon>
        <taxon>Propionibacteriales</taxon>
        <taxon>Kribbellaceae</taxon>
        <taxon>Kribbella</taxon>
    </lineage>
</organism>
<keyword evidence="3" id="KW-1185">Reference proteome</keyword>
<dbReference type="EMBL" id="BAAAOS010000006">
    <property type="protein sequence ID" value="GAA1553995.1"/>
    <property type="molecule type" value="Genomic_DNA"/>
</dbReference>
<accession>A0ABP4N470</accession>
<evidence type="ECO:0000256" key="1">
    <source>
        <dbReference type="SAM" id="MobiDB-lite"/>
    </source>
</evidence>
<dbReference type="Proteomes" id="UP001500393">
    <property type="component" value="Unassembled WGS sequence"/>
</dbReference>
<reference evidence="3" key="1">
    <citation type="journal article" date="2019" name="Int. J. Syst. Evol. Microbiol.">
        <title>The Global Catalogue of Microorganisms (GCM) 10K type strain sequencing project: providing services to taxonomists for standard genome sequencing and annotation.</title>
        <authorList>
            <consortium name="The Broad Institute Genomics Platform"/>
            <consortium name="The Broad Institute Genome Sequencing Center for Infectious Disease"/>
            <person name="Wu L."/>
            <person name="Ma J."/>
        </authorList>
    </citation>
    <scope>NUCLEOTIDE SEQUENCE [LARGE SCALE GENOMIC DNA]</scope>
    <source>
        <strain evidence="3">JCM 14969</strain>
    </source>
</reference>
<feature type="compositionally biased region" description="Low complexity" evidence="1">
    <location>
        <begin position="48"/>
        <end position="57"/>
    </location>
</feature>